<evidence type="ECO:0000256" key="8">
    <source>
        <dbReference type="ARBA" id="ARBA00023136"/>
    </source>
</evidence>
<dbReference type="Gene3D" id="1.20.1070.10">
    <property type="entry name" value="Rhodopsin 7-helix transmembrane proteins"/>
    <property type="match status" value="1"/>
</dbReference>
<feature type="transmembrane region" description="Helical" evidence="13">
    <location>
        <begin position="99"/>
        <end position="121"/>
    </location>
</feature>
<dbReference type="GO" id="GO:0033038">
    <property type="term" value="F:bitter taste receptor activity"/>
    <property type="evidence" value="ECO:0007669"/>
    <property type="project" value="InterPro"/>
</dbReference>
<evidence type="ECO:0000256" key="4">
    <source>
        <dbReference type="ARBA" id="ARBA00022606"/>
    </source>
</evidence>
<dbReference type="GO" id="GO:0004930">
    <property type="term" value="F:G protein-coupled receptor activity"/>
    <property type="evidence" value="ECO:0007669"/>
    <property type="project" value="UniProtKB-KW"/>
</dbReference>
<reference evidence="15" key="1">
    <citation type="submission" date="2018-12" db="EMBL/GenBank/DDBJ databases">
        <authorList>
            <person name="Yazar S."/>
        </authorList>
    </citation>
    <scope>NUCLEOTIDE SEQUENCE [LARGE SCALE GENOMIC DNA]</scope>
</reference>
<reference evidence="14" key="3">
    <citation type="submission" date="2025-09" db="UniProtKB">
        <authorList>
            <consortium name="Ensembl"/>
        </authorList>
    </citation>
    <scope>IDENTIFICATION</scope>
</reference>
<protein>
    <recommendedName>
        <fullName evidence="12">Taste receptor type 2</fullName>
    </recommendedName>
</protein>
<keyword evidence="4 12" id="KW-0716">Sensory transduction</keyword>
<dbReference type="Pfam" id="PF05296">
    <property type="entry name" value="TAS2R"/>
    <property type="match status" value="1"/>
</dbReference>
<keyword evidence="15" id="KW-1185">Reference proteome</keyword>
<evidence type="ECO:0000256" key="11">
    <source>
        <dbReference type="RuleBase" id="RU004423"/>
    </source>
</evidence>
<dbReference type="Proteomes" id="UP000314987">
    <property type="component" value="Unassembled WGS sequence"/>
</dbReference>
<evidence type="ECO:0000256" key="12">
    <source>
        <dbReference type="RuleBase" id="RU004424"/>
    </source>
</evidence>
<keyword evidence="9 12" id="KW-0675">Receptor</keyword>
<keyword evidence="7 12" id="KW-0297">G-protein coupled receptor</keyword>
<keyword evidence="10 12" id="KW-0807">Transducer</keyword>
<evidence type="ECO:0000256" key="13">
    <source>
        <dbReference type="SAM" id="Phobius"/>
    </source>
</evidence>
<dbReference type="STRING" id="29139.ENSVURP00010005020"/>
<dbReference type="FunFam" id="1.20.1070.10:FF:000055">
    <property type="entry name" value="Taste receptor type 2"/>
    <property type="match status" value="1"/>
</dbReference>
<keyword evidence="8 12" id="KW-0472">Membrane</keyword>
<dbReference type="OMA" id="IPWDFIN"/>
<dbReference type="InterPro" id="IPR007960">
    <property type="entry name" value="TAS2R"/>
</dbReference>
<proteinExistence type="inferred from homology"/>
<feature type="transmembrane region" description="Helical" evidence="13">
    <location>
        <begin position="234"/>
        <end position="256"/>
    </location>
</feature>
<feature type="transmembrane region" description="Helical" evidence="13">
    <location>
        <begin position="184"/>
        <end position="206"/>
    </location>
</feature>
<evidence type="ECO:0000256" key="1">
    <source>
        <dbReference type="ARBA" id="ARBA00004141"/>
    </source>
</evidence>
<evidence type="ECO:0000256" key="7">
    <source>
        <dbReference type="ARBA" id="ARBA00023040"/>
    </source>
</evidence>
<evidence type="ECO:0000313" key="14">
    <source>
        <dbReference type="Ensembl" id="ENSVURP00010005020.1"/>
    </source>
</evidence>
<organism evidence="14 15">
    <name type="scientific">Vombatus ursinus</name>
    <name type="common">Common wombat</name>
    <dbReference type="NCBI Taxonomy" id="29139"/>
    <lineage>
        <taxon>Eukaryota</taxon>
        <taxon>Metazoa</taxon>
        <taxon>Chordata</taxon>
        <taxon>Craniata</taxon>
        <taxon>Vertebrata</taxon>
        <taxon>Euteleostomi</taxon>
        <taxon>Mammalia</taxon>
        <taxon>Metatheria</taxon>
        <taxon>Diprotodontia</taxon>
        <taxon>Vombatidae</taxon>
        <taxon>Vombatus</taxon>
    </lineage>
</organism>
<evidence type="ECO:0000256" key="6">
    <source>
        <dbReference type="ARBA" id="ARBA00022989"/>
    </source>
</evidence>
<name>A0A4X2K717_VOMUR</name>
<keyword evidence="6 13" id="KW-1133">Transmembrane helix</keyword>
<dbReference type="PANTHER" id="PTHR11394:SF69">
    <property type="entry name" value="TASTE RECEPTOR TYPE 2 MEMBER 134"/>
    <property type="match status" value="1"/>
</dbReference>
<comment type="similarity">
    <text evidence="2 11">Belongs to the G-protein coupled receptor T2R family.</text>
</comment>
<sequence>VRCPGASESQQELGRERMPSLLNLFFIIFFLLESVVGILGNGFIIIVLGREWVRCWTLPPGDMILASLGISCFFLQWAALVNNFSTYFSPIYRSIYLHVFWNFTNMATLWFTTWLAVFYCWRISRFILCLLLWSLLLSAFLIITVFVKIYLVFQLPVTGNYSENTPLNDRTYAFQMHFFLPLQMFILLIPFLFFLVPTILLISSLYRHLRNMQHHSAGPQDQSIQVHITTLKSLFFFLIIPISYILSLIITVVVPISVCSSWFWVWEVVAYTGISIHPAFLILNSSKLRRALKKILRQDRRKEDLKEGRK</sequence>
<feature type="transmembrane region" description="Helical" evidence="13">
    <location>
        <begin position="24"/>
        <end position="49"/>
    </location>
</feature>
<feature type="transmembrane region" description="Helical" evidence="13">
    <location>
        <begin position="61"/>
        <end position="79"/>
    </location>
</feature>
<reference evidence="14" key="2">
    <citation type="submission" date="2025-08" db="UniProtKB">
        <authorList>
            <consortium name="Ensembl"/>
        </authorList>
    </citation>
    <scope>IDENTIFICATION</scope>
</reference>
<dbReference type="Ensembl" id="ENSVURT00010005681.1">
    <property type="protein sequence ID" value="ENSVURP00010005020.1"/>
    <property type="gene ID" value="ENSVURG00010003952.1"/>
</dbReference>
<evidence type="ECO:0000256" key="3">
    <source>
        <dbReference type="ARBA" id="ARBA00022480"/>
    </source>
</evidence>
<feature type="transmembrane region" description="Helical" evidence="13">
    <location>
        <begin position="128"/>
        <end position="153"/>
    </location>
</feature>
<evidence type="ECO:0000256" key="10">
    <source>
        <dbReference type="ARBA" id="ARBA00023224"/>
    </source>
</evidence>
<dbReference type="GO" id="GO:0016020">
    <property type="term" value="C:membrane"/>
    <property type="evidence" value="ECO:0007669"/>
    <property type="project" value="UniProtKB-SubCell"/>
</dbReference>
<feature type="transmembrane region" description="Helical" evidence="13">
    <location>
        <begin position="262"/>
        <end position="283"/>
    </location>
</feature>
<dbReference type="AlphaFoldDB" id="A0A4X2K717"/>
<keyword evidence="5 12" id="KW-0812">Transmembrane</keyword>
<evidence type="ECO:0000256" key="5">
    <source>
        <dbReference type="ARBA" id="ARBA00022692"/>
    </source>
</evidence>
<evidence type="ECO:0000313" key="15">
    <source>
        <dbReference type="Proteomes" id="UP000314987"/>
    </source>
</evidence>
<comment type="subcellular location">
    <subcellularLocation>
        <location evidence="1 12">Membrane</location>
        <topology evidence="1 12">Multi-pass membrane protein</topology>
    </subcellularLocation>
</comment>
<keyword evidence="3 12" id="KW-0919">Taste</keyword>
<dbReference type="SUPFAM" id="SSF81321">
    <property type="entry name" value="Family A G protein-coupled receptor-like"/>
    <property type="match status" value="1"/>
</dbReference>
<accession>A0A4X2K717</accession>
<evidence type="ECO:0000256" key="9">
    <source>
        <dbReference type="ARBA" id="ARBA00023170"/>
    </source>
</evidence>
<dbReference type="PANTHER" id="PTHR11394">
    <property type="entry name" value="TASTE RECEPTOR TYPE 2"/>
    <property type="match status" value="1"/>
</dbReference>
<dbReference type="GeneTree" id="ENSGT01150000286961"/>
<evidence type="ECO:0000256" key="2">
    <source>
        <dbReference type="ARBA" id="ARBA00007376"/>
    </source>
</evidence>